<protein>
    <submittedName>
        <fullName evidence="2">Helix-turn-helix domain-containing protein</fullName>
    </submittedName>
</protein>
<comment type="caution">
    <text evidence="2">The sequence shown here is derived from an EMBL/GenBank/DDBJ whole genome shotgun (WGS) entry which is preliminary data.</text>
</comment>
<dbReference type="SMART" id="SM00418">
    <property type="entry name" value="HTH_ARSR"/>
    <property type="match status" value="1"/>
</dbReference>
<reference evidence="2" key="2">
    <citation type="journal article" date="2021" name="PeerJ">
        <title>Extensive microbial diversity within the chicken gut microbiome revealed by metagenomics and culture.</title>
        <authorList>
            <person name="Gilroy R."/>
            <person name="Ravi A."/>
            <person name="Getino M."/>
            <person name="Pursley I."/>
            <person name="Horton D.L."/>
            <person name="Alikhan N.F."/>
            <person name="Baker D."/>
            <person name="Gharbi K."/>
            <person name="Hall N."/>
            <person name="Watson M."/>
            <person name="Adriaenssens E.M."/>
            <person name="Foster-Nyarko E."/>
            <person name="Jarju S."/>
            <person name="Secka A."/>
            <person name="Antonio M."/>
            <person name="Oren A."/>
            <person name="Chaudhuri R.R."/>
            <person name="La Ragione R."/>
            <person name="Hildebrand F."/>
            <person name="Pallen M.J."/>
        </authorList>
    </citation>
    <scope>NUCLEOTIDE SEQUENCE</scope>
    <source>
        <strain evidence="2">13766</strain>
    </source>
</reference>
<dbReference type="GO" id="GO:0003700">
    <property type="term" value="F:DNA-binding transcription factor activity"/>
    <property type="evidence" value="ECO:0007669"/>
    <property type="project" value="InterPro"/>
</dbReference>
<dbReference type="AlphaFoldDB" id="A0A9D1G1Y4"/>
<proteinExistence type="predicted"/>
<dbReference type="Pfam" id="PF12840">
    <property type="entry name" value="HTH_20"/>
    <property type="match status" value="1"/>
</dbReference>
<gene>
    <name evidence="2" type="ORF">IAA84_08185</name>
</gene>
<dbReference type="EMBL" id="DVJN01000164">
    <property type="protein sequence ID" value="HIS92975.1"/>
    <property type="molecule type" value="Genomic_DNA"/>
</dbReference>
<dbReference type="InterPro" id="IPR001845">
    <property type="entry name" value="HTH_ArsR_DNA-bd_dom"/>
</dbReference>
<reference evidence="2" key="1">
    <citation type="submission" date="2020-10" db="EMBL/GenBank/DDBJ databases">
        <authorList>
            <person name="Gilroy R."/>
        </authorList>
    </citation>
    <scope>NUCLEOTIDE SEQUENCE</scope>
    <source>
        <strain evidence="2">13766</strain>
    </source>
</reference>
<evidence type="ECO:0000313" key="3">
    <source>
        <dbReference type="Proteomes" id="UP000824140"/>
    </source>
</evidence>
<accession>A0A9D1G1Y4</accession>
<dbReference type="SUPFAM" id="SSF46785">
    <property type="entry name" value="Winged helix' DNA-binding domain"/>
    <property type="match status" value="1"/>
</dbReference>
<evidence type="ECO:0000259" key="1">
    <source>
        <dbReference type="SMART" id="SM00418"/>
    </source>
</evidence>
<dbReference type="InterPro" id="IPR011991">
    <property type="entry name" value="ArsR-like_HTH"/>
</dbReference>
<dbReference type="CDD" id="cd00090">
    <property type="entry name" value="HTH_ARSR"/>
    <property type="match status" value="1"/>
</dbReference>
<feature type="domain" description="HTH arsR-type" evidence="1">
    <location>
        <begin position="25"/>
        <end position="116"/>
    </location>
</feature>
<dbReference type="Gene3D" id="1.10.10.10">
    <property type="entry name" value="Winged helix-like DNA-binding domain superfamily/Winged helix DNA-binding domain"/>
    <property type="match status" value="1"/>
</dbReference>
<dbReference type="InterPro" id="IPR036388">
    <property type="entry name" value="WH-like_DNA-bd_sf"/>
</dbReference>
<dbReference type="InterPro" id="IPR036390">
    <property type="entry name" value="WH_DNA-bd_sf"/>
</dbReference>
<dbReference type="Proteomes" id="UP000824140">
    <property type="component" value="Unassembled WGS sequence"/>
</dbReference>
<evidence type="ECO:0000313" key="2">
    <source>
        <dbReference type="EMBL" id="HIS92975.1"/>
    </source>
</evidence>
<sequence>MKQTMEKLVGKELRLRMDQPEDLRIVAHALSSDVRLRILAMIGTTSMNVNEIARELGVPVSTTALNIQILERAGLVSCEMQPGARGAMKMCVRGIDRVHISLSPTPRGERRVWEFEMPVGCYALVGGVQPTCGMANRNRKMNADDDVRSFYQPNHFEADILWMRAGFVEYHFPAADVPLNQVDFLELSFEACSETLGHNNHWPSNIYVEINGQRLGVWRCEGDFGGRPGQLNPSWWDATNTQFGQLKTWRVDRRRTYLDGDALSCVNLDKIHLDGAQDCIRVRIGVQAEDGHVGGMNLFGDHFGDFPQGLILRAGYYTV</sequence>
<organism evidence="2 3">
    <name type="scientific">Candidatus Alectryocaccomicrobium excrementavium</name>
    <dbReference type="NCBI Taxonomy" id="2840668"/>
    <lineage>
        <taxon>Bacteria</taxon>
        <taxon>Bacillati</taxon>
        <taxon>Bacillota</taxon>
        <taxon>Clostridia</taxon>
        <taxon>Candidatus Alectryocaccomicrobium</taxon>
    </lineage>
</organism>
<name>A0A9D1G1Y4_9FIRM</name>